<dbReference type="OrthoDB" id="75724at2759"/>
<comment type="caution">
    <text evidence="2">The sequence shown here is derived from an EMBL/GenBank/DDBJ whole genome shotgun (WGS) entry which is preliminary data.</text>
</comment>
<dbReference type="AlphaFoldDB" id="A0A0V0R0X9"/>
<dbReference type="Proteomes" id="UP000054937">
    <property type="component" value="Unassembled WGS sequence"/>
</dbReference>
<gene>
    <name evidence="2" type="ORF">PPERSA_01692</name>
</gene>
<dbReference type="PROSITE" id="PS50191">
    <property type="entry name" value="CRAL_TRIO"/>
    <property type="match status" value="1"/>
</dbReference>
<dbReference type="InParanoid" id="A0A0V0R0X9"/>
<dbReference type="OMA" id="CYESILV"/>
<evidence type="ECO:0000313" key="2">
    <source>
        <dbReference type="EMBL" id="KRX08147.1"/>
    </source>
</evidence>
<evidence type="ECO:0000313" key="3">
    <source>
        <dbReference type="Proteomes" id="UP000054937"/>
    </source>
</evidence>
<organism evidence="2 3">
    <name type="scientific">Pseudocohnilembus persalinus</name>
    <name type="common">Ciliate</name>
    <dbReference type="NCBI Taxonomy" id="266149"/>
    <lineage>
        <taxon>Eukaryota</taxon>
        <taxon>Sar</taxon>
        <taxon>Alveolata</taxon>
        <taxon>Ciliophora</taxon>
        <taxon>Intramacronucleata</taxon>
        <taxon>Oligohymenophorea</taxon>
        <taxon>Scuticociliatia</taxon>
        <taxon>Philasterida</taxon>
        <taxon>Pseudocohnilembidae</taxon>
        <taxon>Pseudocohnilembus</taxon>
    </lineage>
</organism>
<dbReference type="SMART" id="SM00516">
    <property type="entry name" value="SEC14"/>
    <property type="match status" value="1"/>
</dbReference>
<accession>A0A0V0R0X9</accession>
<proteinExistence type="predicted"/>
<dbReference type="PANTHER" id="PTHR46818">
    <property type="entry name" value="DOMAIN-CONTAINING PROTEIN, PUTATIVE-RELATED"/>
    <property type="match status" value="1"/>
</dbReference>
<dbReference type="PANTHER" id="PTHR46818:SF1">
    <property type="entry name" value="CHROMOSOME UNDETERMINED SCAFFOLD_125, WHOLE GENOME SHOTGUN SEQUENCE"/>
    <property type="match status" value="1"/>
</dbReference>
<dbReference type="CDD" id="cd00170">
    <property type="entry name" value="SEC14"/>
    <property type="match status" value="1"/>
</dbReference>
<sequence length="265" mass="31555">MEQNKTVTNFEYLKPPKEAYLHFPKENRLFSGKEKKILRWYFDGDSEYTEFELQRFQKFKDYLKEKGATNLIDNWTQQGIFRQLQGNYFDNKKTKTDIADFNEWVKNVATHIDDDIQKFLDLEIIYVAGRDHKYRPIIVFNIYKLDPKQFPIDKITKGVDFFYKIIMDNMFIPGQIENWIIIMDLNSASLSSIPLSMIKQIVSYSSKYYKSRLYRLYMVNTTSTITTTWKALKFFMDSVTVDKINILKEGVPEKLFLHANKSQIL</sequence>
<feature type="domain" description="CRAL-TRIO" evidence="1">
    <location>
        <begin position="115"/>
        <end position="265"/>
    </location>
</feature>
<keyword evidence="3" id="KW-1185">Reference proteome</keyword>
<name>A0A0V0R0X9_PSEPJ</name>
<dbReference type="Gene3D" id="3.40.525.10">
    <property type="entry name" value="CRAL-TRIO lipid binding domain"/>
    <property type="match status" value="1"/>
</dbReference>
<dbReference type="SUPFAM" id="SSF52087">
    <property type="entry name" value="CRAL/TRIO domain"/>
    <property type="match status" value="1"/>
</dbReference>
<dbReference type="InterPro" id="IPR001251">
    <property type="entry name" value="CRAL-TRIO_dom"/>
</dbReference>
<dbReference type="EMBL" id="LDAU01000073">
    <property type="protein sequence ID" value="KRX08147.1"/>
    <property type="molecule type" value="Genomic_DNA"/>
</dbReference>
<evidence type="ECO:0000259" key="1">
    <source>
        <dbReference type="PROSITE" id="PS50191"/>
    </source>
</evidence>
<reference evidence="2 3" key="1">
    <citation type="journal article" date="2015" name="Sci. Rep.">
        <title>Genome of the facultative scuticociliatosis pathogen Pseudocohnilembus persalinus provides insight into its virulence through horizontal gene transfer.</title>
        <authorList>
            <person name="Xiong J."/>
            <person name="Wang G."/>
            <person name="Cheng J."/>
            <person name="Tian M."/>
            <person name="Pan X."/>
            <person name="Warren A."/>
            <person name="Jiang C."/>
            <person name="Yuan D."/>
            <person name="Miao W."/>
        </authorList>
    </citation>
    <scope>NUCLEOTIDE SEQUENCE [LARGE SCALE GENOMIC DNA]</scope>
    <source>
        <strain evidence="2">36N120E</strain>
    </source>
</reference>
<dbReference type="Pfam" id="PF00650">
    <property type="entry name" value="CRAL_TRIO"/>
    <property type="match status" value="1"/>
</dbReference>
<protein>
    <submittedName>
        <fullName evidence="2">CRAL-TRIO domain</fullName>
    </submittedName>
</protein>
<dbReference type="InterPro" id="IPR036865">
    <property type="entry name" value="CRAL-TRIO_dom_sf"/>
</dbReference>